<dbReference type="EC" id="4.2.2.n1" evidence="4"/>
<reference evidence="7 8" key="1">
    <citation type="submission" date="2018-06" db="EMBL/GenBank/DDBJ databases">
        <authorList>
            <consortium name="Pathogen Informatics"/>
            <person name="Doyle S."/>
        </authorList>
    </citation>
    <scope>NUCLEOTIDE SEQUENCE [LARGE SCALE GENOMIC DNA]</scope>
    <source>
        <strain evidence="7 8">NCTC11801</strain>
    </source>
</reference>
<dbReference type="CDD" id="cd22785">
    <property type="entry name" value="DPBB_MltA-like"/>
    <property type="match status" value="1"/>
</dbReference>
<dbReference type="GO" id="GO:0009254">
    <property type="term" value="P:peptidoglycan turnover"/>
    <property type="evidence" value="ECO:0007669"/>
    <property type="project" value="UniProtKB-UniRule"/>
</dbReference>
<dbReference type="Pfam" id="PF06725">
    <property type="entry name" value="3D"/>
    <property type="match status" value="1"/>
</dbReference>
<dbReference type="InterPro" id="IPR010611">
    <property type="entry name" value="3D_dom"/>
</dbReference>
<sequence>MNIGLTKIVNKHTVKKWLVTSVFLSLLAGCQTHPTDKGQQYKDGRLVQDLQKVNQVNVNGRPINAPDFNQQVNEIKNASPRLFKNNNDTYHAIENWLMAGGNPAQLANFNLTAFQMEGADNYGNVQFTGYYTPVIEARRMAQGEFRYPLYGMPPKGKTRLPSRAAIYNGALSDNLILAYSNSPVENFMMEVQGSGYVDFGDGSPLNFFGYAGKNGHAYKSIGKVLVDRGEVPLSQMSLQAIHDWTNQHSEQEVRQLLEENPSFVFFKPQSFVPVRGASAVPLIAKASVASDKTLIPPGTALLAEIPVLDNNGKFTGQYEMRMMIALDVGGAIKGHHFDIYHGIGHEAGKMAGFYNHYGRVWVLKKSQPLFGSL</sequence>
<keyword evidence="3 4" id="KW-0961">Cell wall biogenesis/degradation</keyword>
<dbReference type="SUPFAM" id="SSF50685">
    <property type="entry name" value="Barwin-like endoglucanases"/>
    <property type="match status" value="1"/>
</dbReference>
<dbReference type="GO" id="GO:0004553">
    <property type="term" value="F:hydrolase activity, hydrolyzing O-glycosyl compounds"/>
    <property type="evidence" value="ECO:0007669"/>
    <property type="project" value="InterPro"/>
</dbReference>
<evidence type="ECO:0000313" key="8">
    <source>
        <dbReference type="Proteomes" id="UP000254208"/>
    </source>
</evidence>
<dbReference type="EMBL" id="UGTZ01000001">
    <property type="protein sequence ID" value="SUC32574.1"/>
    <property type="molecule type" value="Genomic_DNA"/>
</dbReference>
<evidence type="ECO:0000256" key="2">
    <source>
        <dbReference type="ARBA" id="ARBA00023239"/>
    </source>
</evidence>
<gene>
    <name evidence="7" type="primary">mltA</name>
    <name evidence="7" type="ORF">NCTC11801_03571</name>
    <name evidence="6" type="ORF">QDQ51_14205</name>
</gene>
<feature type="domain" description="Lytic transglycosylase MltA" evidence="5">
    <location>
        <begin position="134"/>
        <end position="267"/>
    </location>
</feature>
<dbReference type="InterPro" id="IPR005300">
    <property type="entry name" value="MltA_B"/>
</dbReference>
<evidence type="ECO:0000256" key="3">
    <source>
        <dbReference type="ARBA" id="ARBA00023316"/>
    </source>
</evidence>
<comment type="function">
    <text evidence="4">Murein-degrading enzyme. May play a role in recycling of muropeptides during cell elongation and/or cell division.</text>
</comment>
<protein>
    <recommendedName>
        <fullName evidence="4">Membrane-bound lytic murein transglycosylase A</fullName>
        <ecNumber evidence="4">4.2.2.n1</ecNumber>
    </recommendedName>
    <alternativeName>
        <fullName evidence="4">Murein hydrolase A</fullName>
    </alternativeName>
</protein>
<evidence type="ECO:0000313" key="7">
    <source>
        <dbReference type="EMBL" id="SUC32574.1"/>
    </source>
</evidence>
<dbReference type="PANTHER" id="PTHR30124">
    <property type="entry name" value="MEMBRANE-BOUND LYTIC MUREIN TRANSGLYCOSYLASE A"/>
    <property type="match status" value="1"/>
</dbReference>
<evidence type="ECO:0000259" key="5">
    <source>
        <dbReference type="SMART" id="SM00925"/>
    </source>
</evidence>
<dbReference type="GO" id="GO:0009253">
    <property type="term" value="P:peptidoglycan catabolic process"/>
    <property type="evidence" value="ECO:0007669"/>
    <property type="project" value="TreeGrafter"/>
</dbReference>
<evidence type="ECO:0000256" key="1">
    <source>
        <dbReference type="ARBA" id="ARBA00001420"/>
    </source>
</evidence>
<dbReference type="AlphaFoldDB" id="A0A1B8SUX1"/>
<dbReference type="Pfam" id="PF03562">
    <property type="entry name" value="MltA"/>
    <property type="match status" value="1"/>
</dbReference>
<dbReference type="PANTHER" id="PTHR30124:SF0">
    <property type="entry name" value="MEMBRANE-BOUND LYTIC MUREIN TRANSGLYCOSYLASE A"/>
    <property type="match status" value="1"/>
</dbReference>
<keyword evidence="2 4" id="KW-0456">Lyase</keyword>
<evidence type="ECO:0000256" key="4">
    <source>
        <dbReference type="PIRNR" id="PIRNR019422"/>
    </source>
</evidence>
<proteinExistence type="predicted"/>
<dbReference type="OMA" id="DQNGHPY"/>
<dbReference type="GO" id="GO:0008933">
    <property type="term" value="F:peptidoglycan lytic transglycosylase activity"/>
    <property type="evidence" value="ECO:0007669"/>
    <property type="project" value="TreeGrafter"/>
</dbReference>
<dbReference type="NCBIfam" id="NF008366">
    <property type="entry name" value="PRK11162.1"/>
    <property type="match status" value="1"/>
</dbReference>
<dbReference type="SMART" id="SM00925">
    <property type="entry name" value="MltA"/>
    <property type="match status" value="1"/>
</dbReference>
<dbReference type="GO" id="GO:0071555">
    <property type="term" value="P:cell wall organization"/>
    <property type="evidence" value="ECO:0007669"/>
    <property type="project" value="UniProtKB-KW"/>
</dbReference>
<dbReference type="InterPro" id="IPR036908">
    <property type="entry name" value="RlpA-like_sf"/>
</dbReference>
<dbReference type="PIRSF" id="PIRSF019422">
    <property type="entry name" value="MltA"/>
    <property type="match status" value="1"/>
</dbReference>
<dbReference type="Gene3D" id="2.40.240.50">
    <property type="entry name" value="Barwin-like endoglucanases"/>
    <property type="match status" value="1"/>
</dbReference>
<evidence type="ECO:0000313" key="6">
    <source>
        <dbReference type="EMBL" id="MDH2306562.1"/>
    </source>
</evidence>
<dbReference type="Proteomes" id="UP000254208">
    <property type="component" value="Unassembled WGS sequence"/>
</dbReference>
<dbReference type="RefSeq" id="WP_004908700.1">
    <property type="nucleotide sequence ID" value="NZ_ABEXOA020000020.1"/>
</dbReference>
<dbReference type="GO" id="GO:0019867">
    <property type="term" value="C:outer membrane"/>
    <property type="evidence" value="ECO:0007669"/>
    <property type="project" value="InterPro"/>
</dbReference>
<reference evidence="6" key="2">
    <citation type="submission" date="2023-04" db="EMBL/GenBank/DDBJ databases">
        <authorList>
            <person name="Li W."/>
        </authorList>
    </citation>
    <scope>NUCLEOTIDE SEQUENCE</scope>
    <source>
        <strain evidence="6">QITACRE101</strain>
    </source>
</reference>
<dbReference type="InterPro" id="IPR026044">
    <property type="entry name" value="MltA"/>
</dbReference>
<dbReference type="GeneID" id="93674236"/>
<comment type="catalytic activity">
    <reaction evidence="1 4">
        <text>Exolytic cleavage of the (1-&gt;4)-beta-glycosidic linkage between N-acetylmuramic acid (MurNAc) and N-acetylglucosamine (GlcNAc) residues in peptidoglycan, from either the reducing or the non-reducing ends of the peptidoglycan chains, with concomitant formation of a 1,6-anhydrobond in the MurNAc residue.</text>
        <dbReference type="EC" id="4.2.2.n1"/>
    </reaction>
</comment>
<organism evidence="7 8">
    <name type="scientific">Providencia rettgeri</name>
    <dbReference type="NCBI Taxonomy" id="587"/>
    <lineage>
        <taxon>Bacteria</taxon>
        <taxon>Pseudomonadati</taxon>
        <taxon>Pseudomonadota</taxon>
        <taxon>Gammaproteobacteria</taxon>
        <taxon>Enterobacterales</taxon>
        <taxon>Morganellaceae</taxon>
        <taxon>Providencia</taxon>
    </lineage>
</organism>
<dbReference type="Gene3D" id="2.40.40.10">
    <property type="entry name" value="RlpA-like domain"/>
    <property type="match status" value="1"/>
</dbReference>
<dbReference type="EMBL" id="JARVQW010000007">
    <property type="protein sequence ID" value="MDH2306562.1"/>
    <property type="molecule type" value="Genomic_DNA"/>
</dbReference>
<dbReference type="Proteomes" id="UP001162044">
    <property type="component" value="Unassembled WGS sequence"/>
</dbReference>
<reference evidence="6" key="3">
    <citation type="submission" date="2023-10" db="EMBL/GenBank/DDBJ databases">
        <title>Analysis of Resistance Genes of Carbapenem-resistant Providencia rettgeri.</title>
        <authorList>
            <person name="Liu M."/>
        </authorList>
    </citation>
    <scope>NUCLEOTIDE SEQUENCE</scope>
    <source>
        <strain evidence="6">QITACRE101</strain>
    </source>
</reference>
<accession>A0A1B8SUX1</accession>
<dbReference type="PROSITE" id="PS51257">
    <property type="entry name" value="PROKAR_LIPOPROTEIN"/>
    <property type="match status" value="1"/>
</dbReference>
<name>A0A1B8SUX1_PRORE</name>